<organism evidence="2 3">
    <name type="scientific">Pelagibius litoralis</name>
    <dbReference type="NCBI Taxonomy" id="374515"/>
    <lineage>
        <taxon>Bacteria</taxon>
        <taxon>Pseudomonadati</taxon>
        <taxon>Pseudomonadota</taxon>
        <taxon>Alphaproteobacteria</taxon>
        <taxon>Rhodospirillales</taxon>
        <taxon>Rhodovibrionaceae</taxon>
        <taxon>Pelagibius</taxon>
    </lineage>
</organism>
<feature type="domain" description="DUF4440" evidence="1">
    <location>
        <begin position="42"/>
        <end position="138"/>
    </location>
</feature>
<evidence type="ECO:0000313" key="3">
    <source>
        <dbReference type="Proteomes" id="UP000761264"/>
    </source>
</evidence>
<dbReference type="InterPro" id="IPR032710">
    <property type="entry name" value="NTF2-like_dom_sf"/>
</dbReference>
<protein>
    <submittedName>
        <fullName evidence="2">DUF4440 domain-containing protein</fullName>
    </submittedName>
</protein>
<accession>A0A967KFC7</accession>
<evidence type="ECO:0000259" key="1">
    <source>
        <dbReference type="Pfam" id="PF14534"/>
    </source>
</evidence>
<reference evidence="2" key="1">
    <citation type="submission" date="2020-03" db="EMBL/GenBank/DDBJ databases">
        <title>Genome of Pelagibius litoralis DSM 21314T.</title>
        <authorList>
            <person name="Wang G."/>
        </authorList>
    </citation>
    <scope>NUCLEOTIDE SEQUENCE</scope>
    <source>
        <strain evidence="2">DSM 21314</strain>
    </source>
</reference>
<proteinExistence type="predicted"/>
<keyword evidence="3" id="KW-1185">Reference proteome</keyword>
<dbReference type="Gene3D" id="3.10.450.50">
    <property type="match status" value="1"/>
</dbReference>
<name>A0A967KFC7_9PROT</name>
<dbReference type="SUPFAM" id="SSF54427">
    <property type="entry name" value="NTF2-like"/>
    <property type="match status" value="1"/>
</dbReference>
<dbReference type="Pfam" id="PF14534">
    <property type="entry name" value="DUF4440"/>
    <property type="match status" value="1"/>
</dbReference>
<dbReference type="EMBL" id="JAAQPH010000020">
    <property type="protein sequence ID" value="NIA71235.1"/>
    <property type="molecule type" value="Genomic_DNA"/>
</dbReference>
<sequence>MSKRRRLSGLSSILGSQAAYREIDLCYTRRMNAETEIAEVLHTLEARLLDPLVRCSPSEVDRLLSDDFVEFGSSGRVYDKAIMIEALRQDPGFDGPRTIINFKALELSSLVVLVTYRIRETGTLRSSIWRSNGEHWEMVFHQGTCSASG</sequence>
<dbReference type="InterPro" id="IPR027843">
    <property type="entry name" value="DUF4440"/>
</dbReference>
<dbReference type="Proteomes" id="UP000761264">
    <property type="component" value="Unassembled WGS sequence"/>
</dbReference>
<dbReference type="AlphaFoldDB" id="A0A967KFC7"/>
<comment type="caution">
    <text evidence="2">The sequence shown here is derived from an EMBL/GenBank/DDBJ whole genome shotgun (WGS) entry which is preliminary data.</text>
</comment>
<gene>
    <name evidence="2" type="ORF">HBA54_21785</name>
</gene>
<evidence type="ECO:0000313" key="2">
    <source>
        <dbReference type="EMBL" id="NIA71235.1"/>
    </source>
</evidence>